<protein>
    <submittedName>
        <fullName evidence="4">Glycosyl transferases group 1</fullName>
    </submittedName>
</protein>
<evidence type="ECO:0000313" key="4">
    <source>
        <dbReference type="EMBL" id="SES00101.1"/>
    </source>
</evidence>
<dbReference type="InterPro" id="IPR001296">
    <property type="entry name" value="Glyco_trans_1"/>
</dbReference>
<sequence>MYVVPPGVDTELFQPDSSGRSRSLPHRVVWLGEPLSFNNIDVSSVVPNTKFATIGGTAQLLSDQDRAALLRSADVAVCAGSSAEQEALTLQAMSCGVPVIALIPDGPSDMVVHGITGLHVPQGSVAELLRTLRALVADSTKQDLLGTTARDRACVRYSWGRVASDLVQAYDQAIGSRRNDAALH</sequence>
<evidence type="ECO:0000256" key="1">
    <source>
        <dbReference type="ARBA" id="ARBA00022679"/>
    </source>
</evidence>
<evidence type="ECO:0000313" key="5">
    <source>
        <dbReference type="Proteomes" id="UP000199352"/>
    </source>
</evidence>
<keyword evidence="5" id="KW-1185">Reference proteome</keyword>
<dbReference type="PANTHER" id="PTHR45947">
    <property type="entry name" value="SULFOQUINOVOSYL TRANSFERASE SQD2"/>
    <property type="match status" value="1"/>
</dbReference>
<organism evidence="4 5">
    <name type="scientific">Lentzea xinjiangensis</name>
    <dbReference type="NCBI Taxonomy" id="402600"/>
    <lineage>
        <taxon>Bacteria</taxon>
        <taxon>Bacillati</taxon>
        <taxon>Actinomycetota</taxon>
        <taxon>Actinomycetes</taxon>
        <taxon>Pseudonocardiales</taxon>
        <taxon>Pseudonocardiaceae</taxon>
        <taxon>Lentzea</taxon>
    </lineage>
</organism>
<dbReference type="SUPFAM" id="SSF53756">
    <property type="entry name" value="UDP-Glycosyltransferase/glycogen phosphorylase"/>
    <property type="match status" value="1"/>
</dbReference>
<dbReference type="PANTHER" id="PTHR45947:SF3">
    <property type="entry name" value="SULFOQUINOVOSYL TRANSFERASE SQD2"/>
    <property type="match status" value="1"/>
</dbReference>
<evidence type="ECO:0000259" key="3">
    <source>
        <dbReference type="Pfam" id="PF00534"/>
    </source>
</evidence>
<dbReference type="CDD" id="cd03801">
    <property type="entry name" value="GT4_PimA-like"/>
    <property type="match status" value="1"/>
</dbReference>
<feature type="domain" description="Glycosyl transferase family 1" evidence="3">
    <location>
        <begin position="62"/>
        <end position="151"/>
    </location>
</feature>
<keyword evidence="1 4" id="KW-0808">Transferase</keyword>
<dbReference type="EMBL" id="FOFR01000019">
    <property type="protein sequence ID" value="SES00101.1"/>
    <property type="molecule type" value="Genomic_DNA"/>
</dbReference>
<name>A0A1H9TSX5_9PSEU</name>
<dbReference type="Pfam" id="PF00534">
    <property type="entry name" value="Glycos_transf_1"/>
    <property type="match status" value="1"/>
</dbReference>
<proteinExistence type="predicted"/>
<dbReference type="InterPro" id="IPR050194">
    <property type="entry name" value="Glycosyltransferase_grp1"/>
</dbReference>
<dbReference type="AlphaFoldDB" id="A0A1H9TSX5"/>
<dbReference type="STRING" id="402600.SAMN05216188_11943"/>
<dbReference type="GO" id="GO:0016757">
    <property type="term" value="F:glycosyltransferase activity"/>
    <property type="evidence" value="ECO:0007669"/>
    <property type="project" value="InterPro"/>
</dbReference>
<gene>
    <name evidence="4" type="ORF">SAMN05216188_11943</name>
</gene>
<dbReference type="Gene3D" id="3.40.50.2000">
    <property type="entry name" value="Glycogen Phosphorylase B"/>
    <property type="match status" value="2"/>
</dbReference>
<reference evidence="5" key="1">
    <citation type="submission" date="2016-10" db="EMBL/GenBank/DDBJ databases">
        <authorList>
            <person name="Varghese N."/>
            <person name="Submissions S."/>
        </authorList>
    </citation>
    <scope>NUCLEOTIDE SEQUENCE [LARGE SCALE GENOMIC DNA]</scope>
    <source>
        <strain evidence="5">CGMCC 4.3525</strain>
    </source>
</reference>
<feature type="region of interest" description="Disordered" evidence="2">
    <location>
        <begin position="1"/>
        <end position="22"/>
    </location>
</feature>
<evidence type="ECO:0000256" key="2">
    <source>
        <dbReference type="SAM" id="MobiDB-lite"/>
    </source>
</evidence>
<accession>A0A1H9TSX5</accession>
<dbReference type="Proteomes" id="UP000199352">
    <property type="component" value="Unassembled WGS sequence"/>
</dbReference>